<dbReference type="Pfam" id="PF01315">
    <property type="entry name" value="Ald_Xan_dh_C"/>
    <property type="match status" value="1"/>
</dbReference>
<dbReference type="SMART" id="SM01008">
    <property type="entry name" value="Ald_Xan_dh_C"/>
    <property type="match status" value="1"/>
</dbReference>
<dbReference type="PANTHER" id="PTHR11908">
    <property type="entry name" value="XANTHINE DEHYDROGENASE"/>
    <property type="match status" value="1"/>
</dbReference>
<dbReference type="Pfam" id="PF20256">
    <property type="entry name" value="MoCoBD_2"/>
    <property type="match status" value="1"/>
</dbReference>
<sequence length="776" mass="84228">MQKVSIGEKFIGKSMKRNEDTKLVAGRGFYVGDVSLPGMLYGAVFRSPLPHIRVKSIDTSRAERLPGVVAVYTSSSLGKLAGPLPPSVSPLPTYPVKPKTHYALVVDKARYVGEPIAFIVAESPYIARDALEYIEVEYETLEPVVDVEEATKPEAALVHEDMPNNIAAEHVSEVGDYESALSEASLVVREKFIYNRGGGQSIETRGVVASFDTRTETLTVWDSTQAPIPIRNGLASLFNLPESNVRVIAPDVGGGFGPKIMLFYPEEILIPFAAIQLKRPVKWIEDRREYSIAANQERIQVHYAEAAFDPEGRILGLKDDFLVDTGAYTPYGVMIPIITMCTMPGPYRIRNMWFRFRSVFTTKNIVTPVRGAGRPQAVFVMERLMDIAAGKLGMGRAAIRRINLIKPEEMPWDTGLIYQDGAPNEYDSGNYPALLERLLEISGFSDQRKPEKRNGERIGLGIALYVEGSGVGPYEMAKVKIDFGGRVSVITGVGSQGQGHFTVLAQVAAEVLGVDPESISVTVGDTAKMEWGVGTFASRSAAVAAPAVYNAAVKVREKAIKLASKLLEINPEDLEMSGGRVYVKDRPDIGFNLAELAQKSAPLRGTIEEDPGLEATAFFSPKGSVFSSGACVAEVSVDGETGKVTLRRLWLVHDCGRIINPLIVEGQIHGGVAMGLGSTLLEEIIYDETGQPLATTFMDYLIPSATDMPSETKIDHMETPTPKNPLGAKGVGEAGVIPIAAAVASAVDDALSDLGIFIREIPVKPDKLWMQIKQQT</sequence>
<dbReference type="Pfam" id="PF02738">
    <property type="entry name" value="MoCoBD_1"/>
    <property type="match status" value="1"/>
</dbReference>
<dbReference type="Proteomes" id="UP000608579">
    <property type="component" value="Unassembled WGS sequence"/>
</dbReference>
<feature type="domain" description="Aldehyde oxidase/xanthine dehydrogenase a/b hammerhead" evidence="3">
    <location>
        <begin position="25"/>
        <end position="142"/>
    </location>
</feature>
<dbReference type="SUPFAM" id="SSF54665">
    <property type="entry name" value="CO dehydrogenase molybdoprotein N-domain-like"/>
    <property type="match status" value="1"/>
</dbReference>
<accession>A0A832ZX54</accession>
<dbReference type="Gene3D" id="3.90.1170.50">
    <property type="entry name" value="Aldehyde oxidase/xanthine dehydrogenase, a/b hammerhead"/>
    <property type="match status" value="1"/>
</dbReference>
<reference evidence="4" key="1">
    <citation type="journal article" date="2020" name="ISME J.">
        <title>Gammaproteobacteria mediating utilization of methyl-, sulfur- and petroleum organic compounds in deep ocean hydrothermal plumes.</title>
        <authorList>
            <person name="Zhou Z."/>
            <person name="Liu Y."/>
            <person name="Pan J."/>
            <person name="Cron B.R."/>
            <person name="Toner B.M."/>
            <person name="Anantharaman K."/>
            <person name="Breier J.A."/>
            <person name="Dick G.J."/>
            <person name="Li M."/>
        </authorList>
    </citation>
    <scope>NUCLEOTIDE SEQUENCE</scope>
    <source>
        <strain evidence="4">SZUA-1515</strain>
    </source>
</reference>
<dbReference type="EMBL" id="DQVM01000158">
    <property type="protein sequence ID" value="HIQ30477.1"/>
    <property type="molecule type" value="Genomic_DNA"/>
</dbReference>
<dbReference type="InterPro" id="IPR037165">
    <property type="entry name" value="AldOxase/xan_DH_Mopterin-bd_sf"/>
</dbReference>
<dbReference type="InterPro" id="IPR000674">
    <property type="entry name" value="Ald_Oxase/Xan_DH_a/b"/>
</dbReference>
<dbReference type="PANTHER" id="PTHR11908:SF132">
    <property type="entry name" value="ALDEHYDE OXIDASE 1-RELATED"/>
    <property type="match status" value="1"/>
</dbReference>
<proteinExistence type="predicted"/>
<dbReference type="GO" id="GO:0005506">
    <property type="term" value="F:iron ion binding"/>
    <property type="evidence" value="ECO:0007669"/>
    <property type="project" value="InterPro"/>
</dbReference>
<protein>
    <submittedName>
        <fullName evidence="4">Xanthine dehydrogenase family protein molybdopterin-binding subunit</fullName>
    </submittedName>
</protein>
<evidence type="ECO:0000256" key="2">
    <source>
        <dbReference type="ARBA" id="ARBA00023002"/>
    </source>
</evidence>
<dbReference type="InterPro" id="IPR016208">
    <property type="entry name" value="Ald_Oxase/xanthine_DH-like"/>
</dbReference>
<dbReference type="SUPFAM" id="SSF56003">
    <property type="entry name" value="Molybdenum cofactor-binding domain"/>
    <property type="match status" value="1"/>
</dbReference>
<evidence type="ECO:0000313" key="4">
    <source>
        <dbReference type="EMBL" id="HIQ30477.1"/>
    </source>
</evidence>
<keyword evidence="1" id="KW-0500">Molybdenum</keyword>
<keyword evidence="2" id="KW-0560">Oxidoreductase</keyword>
<dbReference type="AlphaFoldDB" id="A0A832ZX54"/>
<evidence type="ECO:0000256" key="1">
    <source>
        <dbReference type="ARBA" id="ARBA00022505"/>
    </source>
</evidence>
<dbReference type="InterPro" id="IPR036856">
    <property type="entry name" value="Ald_Oxase/Xan_DH_a/b_sf"/>
</dbReference>
<dbReference type="InterPro" id="IPR046867">
    <property type="entry name" value="AldOxase/xan_DH_MoCoBD2"/>
</dbReference>
<evidence type="ECO:0000259" key="3">
    <source>
        <dbReference type="SMART" id="SM01008"/>
    </source>
</evidence>
<evidence type="ECO:0000313" key="5">
    <source>
        <dbReference type="Proteomes" id="UP000608579"/>
    </source>
</evidence>
<name>A0A832ZX54_CALS0</name>
<comment type="caution">
    <text evidence="4">The sequence shown here is derived from an EMBL/GenBank/DDBJ whole genome shotgun (WGS) entry which is preliminary data.</text>
</comment>
<dbReference type="InterPro" id="IPR008274">
    <property type="entry name" value="AldOxase/xan_DH_MoCoBD1"/>
</dbReference>
<dbReference type="Gene3D" id="3.30.365.10">
    <property type="entry name" value="Aldehyde oxidase/xanthine dehydrogenase, molybdopterin binding domain"/>
    <property type="match status" value="4"/>
</dbReference>
<dbReference type="GO" id="GO:0016491">
    <property type="term" value="F:oxidoreductase activity"/>
    <property type="evidence" value="ECO:0007669"/>
    <property type="project" value="UniProtKB-KW"/>
</dbReference>
<gene>
    <name evidence="4" type="ORF">EYH45_07960</name>
</gene>
<organism evidence="4 5">
    <name type="scientific">Caldiarchaeum subterraneum</name>
    <dbReference type="NCBI Taxonomy" id="311458"/>
    <lineage>
        <taxon>Archaea</taxon>
        <taxon>Nitrososphaerota</taxon>
        <taxon>Candidatus Caldarchaeales</taxon>
        <taxon>Candidatus Caldarchaeaceae</taxon>
        <taxon>Candidatus Caldarchaeum</taxon>
    </lineage>
</organism>